<dbReference type="FunFam" id="2.30.180.10:FF:000032">
    <property type="entry name" value="Fasciclin domain-containing protein, putative"/>
    <property type="match status" value="2"/>
</dbReference>
<dbReference type="InterPro" id="IPR036378">
    <property type="entry name" value="FAS1_dom_sf"/>
</dbReference>
<sequence>MVLSYRQLHGVIMKVLAVISLLCFVSLGYCQQGNLVELAEKLGAKTLVTLVKEAGLAETLSTGGPFTIFGPTDDAFTKLPRVIIDYLKKNKTALQDVLKYHVVSGKVYSSQLSNELQAASLLTPAKIRINIYQGGKVVTADGSPIVKVDQNAKNGVIHVVDRVMFPIPIESMVDMVKADRQLKTLLAAVTAAGIGGALGADGLTLFAPTDKAFAKLPAGTLDNLLKNKTALTEVLTYHVVKGTAFSAGLTDGEKVATLEGKDLSISLDNGMVKVDNAMVIRPDDAVSNGVIHIIDSVLLPPQYKRHFRLNN</sequence>
<dbReference type="GO" id="GO:0030198">
    <property type="term" value="P:extracellular matrix organization"/>
    <property type="evidence" value="ECO:0007669"/>
    <property type="project" value="TreeGrafter"/>
</dbReference>
<proteinExistence type="predicted"/>
<gene>
    <name evidence="2" type="ORF">KP79_PYT16957</name>
</gene>
<accession>A0A210QKK4</accession>
<dbReference type="PANTHER" id="PTHR10900:SF124">
    <property type="entry name" value="FI05614P"/>
    <property type="match status" value="1"/>
</dbReference>
<dbReference type="Pfam" id="PF02469">
    <property type="entry name" value="Fasciclin"/>
    <property type="match status" value="2"/>
</dbReference>
<dbReference type="GO" id="GO:0007155">
    <property type="term" value="P:cell adhesion"/>
    <property type="evidence" value="ECO:0007669"/>
    <property type="project" value="TreeGrafter"/>
</dbReference>
<evidence type="ECO:0000259" key="1">
    <source>
        <dbReference type="PROSITE" id="PS50213"/>
    </source>
</evidence>
<dbReference type="EMBL" id="NEDP02003185">
    <property type="protein sequence ID" value="OWF49283.1"/>
    <property type="molecule type" value="Genomic_DNA"/>
</dbReference>
<feature type="domain" description="FAS1" evidence="1">
    <location>
        <begin position="169"/>
        <end position="298"/>
    </location>
</feature>
<dbReference type="GO" id="GO:0005615">
    <property type="term" value="C:extracellular space"/>
    <property type="evidence" value="ECO:0007669"/>
    <property type="project" value="TreeGrafter"/>
</dbReference>
<dbReference type="InterPro" id="IPR000782">
    <property type="entry name" value="FAS1_domain"/>
</dbReference>
<dbReference type="Proteomes" id="UP000242188">
    <property type="component" value="Unassembled WGS sequence"/>
</dbReference>
<evidence type="ECO:0000313" key="3">
    <source>
        <dbReference type="Proteomes" id="UP000242188"/>
    </source>
</evidence>
<protein>
    <submittedName>
        <fullName evidence="2">Transforming growth factor-beta-induced protein ig-h3</fullName>
    </submittedName>
</protein>
<feature type="domain" description="FAS1" evidence="1">
    <location>
        <begin position="31"/>
        <end position="164"/>
    </location>
</feature>
<dbReference type="PROSITE" id="PS50213">
    <property type="entry name" value="FAS1"/>
    <property type="match status" value="2"/>
</dbReference>
<dbReference type="GO" id="GO:0031012">
    <property type="term" value="C:extracellular matrix"/>
    <property type="evidence" value="ECO:0007669"/>
    <property type="project" value="TreeGrafter"/>
</dbReference>
<dbReference type="GO" id="GO:0050839">
    <property type="term" value="F:cell adhesion molecule binding"/>
    <property type="evidence" value="ECO:0007669"/>
    <property type="project" value="TreeGrafter"/>
</dbReference>
<evidence type="ECO:0000313" key="2">
    <source>
        <dbReference type="EMBL" id="OWF49283.1"/>
    </source>
</evidence>
<dbReference type="PANTHER" id="PTHR10900">
    <property type="entry name" value="PERIOSTIN-RELATED"/>
    <property type="match status" value="1"/>
</dbReference>
<dbReference type="InterPro" id="IPR050904">
    <property type="entry name" value="Adhesion/Biosynth-related"/>
</dbReference>
<dbReference type="SMART" id="SM00554">
    <property type="entry name" value="FAS1"/>
    <property type="match status" value="2"/>
</dbReference>
<organism evidence="2 3">
    <name type="scientific">Mizuhopecten yessoensis</name>
    <name type="common">Japanese scallop</name>
    <name type="synonym">Patinopecten yessoensis</name>
    <dbReference type="NCBI Taxonomy" id="6573"/>
    <lineage>
        <taxon>Eukaryota</taxon>
        <taxon>Metazoa</taxon>
        <taxon>Spiralia</taxon>
        <taxon>Lophotrochozoa</taxon>
        <taxon>Mollusca</taxon>
        <taxon>Bivalvia</taxon>
        <taxon>Autobranchia</taxon>
        <taxon>Pteriomorphia</taxon>
        <taxon>Pectinida</taxon>
        <taxon>Pectinoidea</taxon>
        <taxon>Pectinidae</taxon>
        <taxon>Mizuhopecten</taxon>
    </lineage>
</organism>
<dbReference type="OrthoDB" id="286301at2759"/>
<dbReference type="AlphaFoldDB" id="A0A210QKK4"/>
<comment type="caution">
    <text evidence="2">The sequence shown here is derived from an EMBL/GenBank/DDBJ whole genome shotgun (WGS) entry which is preliminary data.</text>
</comment>
<dbReference type="Gene3D" id="2.30.180.10">
    <property type="entry name" value="FAS1 domain"/>
    <property type="match status" value="2"/>
</dbReference>
<reference evidence="2 3" key="1">
    <citation type="journal article" date="2017" name="Nat. Ecol. Evol.">
        <title>Scallop genome provides insights into evolution of bilaterian karyotype and development.</title>
        <authorList>
            <person name="Wang S."/>
            <person name="Zhang J."/>
            <person name="Jiao W."/>
            <person name="Li J."/>
            <person name="Xun X."/>
            <person name="Sun Y."/>
            <person name="Guo X."/>
            <person name="Huan P."/>
            <person name="Dong B."/>
            <person name="Zhang L."/>
            <person name="Hu X."/>
            <person name="Sun X."/>
            <person name="Wang J."/>
            <person name="Zhao C."/>
            <person name="Wang Y."/>
            <person name="Wang D."/>
            <person name="Huang X."/>
            <person name="Wang R."/>
            <person name="Lv J."/>
            <person name="Li Y."/>
            <person name="Zhang Z."/>
            <person name="Liu B."/>
            <person name="Lu W."/>
            <person name="Hui Y."/>
            <person name="Liang J."/>
            <person name="Zhou Z."/>
            <person name="Hou R."/>
            <person name="Li X."/>
            <person name="Liu Y."/>
            <person name="Li H."/>
            <person name="Ning X."/>
            <person name="Lin Y."/>
            <person name="Zhao L."/>
            <person name="Xing Q."/>
            <person name="Dou J."/>
            <person name="Li Y."/>
            <person name="Mao J."/>
            <person name="Guo H."/>
            <person name="Dou H."/>
            <person name="Li T."/>
            <person name="Mu C."/>
            <person name="Jiang W."/>
            <person name="Fu Q."/>
            <person name="Fu X."/>
            <person name="Miao Y."/>
            <person name="Liu J."/>
            <person name="Yu Q."/>
            <person name="Li R."/>
            <person name="Liao H."/>
            <person name="Li X."/>
            <person name="Kong Y."/>
            <person name="Jiang Z."/>
            <person name="Chourrout D."/>
            <person name="Li R."/>
            <person name="Bao Z."/>
        </authorList>
    </citation>
    <scope>NUCLEOTIDE SEQUENCE [LARGE SCALE GENOMIC DNA]</scope>
    <source>
        <strain evidence="2 3">PY_sf001</strain>
    </source>
</reference>
<dbReference type="SUPFAM" id="SSF82153">
    <property type="entry name" value="FAS1 domain"/>
    <property type="match status" value="2"/>
</dbReference>
<keyword evidence="3" id="KW-1185">Reference proteome</keyword>
<name>A0A210QKK4_MIZYE</name>